<evidence type="ECO:0000256" key="3">
    <source>
        <dbReference type="ARBA" id="ARBA00023242"/>
    </source>
</evidence>
<dbReference type="EMBL" id="CM007650">
    <property type="protein sequence ID" value="ONM52726.1"/>
    <property type="molecule type" value="Genomic_DNA"/>
</dbReference>
<accession>A0A1D6HWY4</accession>
<reference evidence="5" key="1">
    <citation type="submission" date="2015-12" db="EMBL/GenBank/DDBJ databases">
        <title>Update maize B73 reference genome by single molecule sequencing technologies.</title>
        <authorList>
            <consortium name="Maize Genome Sequencing Project"/>
            <person name="Ware D."/>
        </authorList>
    </citation>
    <scope>NUCLEOTIDE SEQUENCE [LARGE SCALE GENOMIC DNA]</scope>
    <source>
        <tissue evidence="5">Seedling</tissue>
    </source>
</reference>
<dbReference type="ExpressionAtlas" id="A0A1D6HWY4">
    <property type="expression patterns" value="baseline and differential"/>
</dbReference>
<dbReference type="PANTHER" id="PTHR10997">
    <property type="entry name" value="IMPORTIN-7, 8, 11"/>
    <property type="match status" value="1"/>
</dbReference>
<dbReference type="GO" id="GO:0005634">
    <property type="term" value="C:nucleus"/>
    <property type="evidence" value="ECO:0007669"/>
    <property type="project" value="UniProtKB-SubCell"/>
</dbReference>
<dbReference type="AlphaFoldDB" id="A0A1D6HWY4"/>
<dbReference type="SUPFAM" id="SSF48371">
    <property type="entry name" value="ARM repeat"/>
    <property type="match status" value="1"/>
</dbReference>
<feature type="domain" description="Importin N-terminal" evidence="4">
    <location>
        <begin position="37"/>
        <end position="100"/>
    </location>
</feature>
<keyword evidence="2" id="KW-0813">Transport</keyword>
<dbReference type="EMBL" id="CM007650">
    <property type="protein sequence ID" value="ONM52737.1"/>
    <property type="molecule type" value="Genomic_DNA"/>
</dbReference>
<dbReference type="Gene3D" id="1.25.10.10">
    <property type="entry name" value="Leucine-rich Repeat Variant"/>
    <property type="match status" value="1"/>
</dbReference>
<dbReference type="Pfam" id="PF03810">
    <property type="entry name" value="IBN_N"/>
    <property type="match status" value="1"/>
</dbReference>
<sequence>MDIETHAAALARDELRRLLAATLSPDKASVDTAAAGLDALSSDPRFPLAILAVAAGDDDHGMRVAAATYLKNFTRRNLETRLCSSEVYKEFRDQLAQALLRVEPAILRVLIEVFRQVVEKDFVKDNLWPELIPQLKLVIQSSNLISPGQHPEWNTINALTVLQSVVRPFQVHLLLSMLLAFF</sequence>
<dbReference type="GO" id="GO:0031267">
    <property type="term" value="F:small GTPase binding"/>
    <property type="evidence" value="ECO:0007669"/>
    <property type="project" value="InterPro"/>
</dbReference>
<dbReference type="InterPro" id="IPR001494">
    <property type="entry name" value="Importin-beta_N"/>
</dbReference>
<dbReference type="GO" id="GO:0006886">
    <property type="term" value="P:intracellular protein transport"/>
    <property type="evidence" value="ECO:0007669"/>
    <property type="project" value="InterPro"/>
</dbReference>
<evidence type="ECO:0000313" key="5">
    <source>
        <dbReference type="EMBL" id="ONM52726.1"/>
    </source>
</evidence>
<evidence type="ECO:0000259" key="4">
    <source>
        <dbReference type="Pfam" id="PF03810"/>
    </source>
</evidence>
<name>A0A1D6HWY4_MAIZE</name>
<evidence type="ECO:0000256" key="2">
    <source>
        <dbReference type="ARBA" id="ARBA00022448"/>
    </source>
</evidence>
<protein>
    <submittedName>
        <fullName evidence="5">ARM repeat superfamily protein</fullName>
    </submittedName>
</protein>
<dbReference type="InterPro" id="IPR011989">
    <property type="entry name" value="ARM-like"/>
</dbReference>
<keyword evidence="3" id="KW-0539">Nucleus</keyword>
<organism evidence="5">
    <name type="scientific">Zea mays</name>
    <name type="common">Maize</name>
    <dbReference type="NCBI Taxonomy" id="4577"/>
    <lineage>
        <taxon>Eukaryota</taxon>
        <taxon>Viridiplantae</taxon>
        <taxon>Streptophyta</taxon>
        <taxon>Embryophyta</taxon>
        <taxon>Tracheophyta</taxon>
        <taxon>Spermatophyta</taxon>
        <taxon>Magnoliopsida</taxon>
        <taxon>Liliopsida</taxon>
        <taxon>Poales</taxon>
        <taxon>Poaceae</taxon>
        <taxon>PACMAD clade</taxon>
        <taxon>Panicoideae</taxon>
        <taxon>Andropogonodae</taxon>
        <taxon>Andropogoneae</taxon>
        <taxon>Tripsacinae</taxon>
        <taxon>Zea</taxon>
    </lineage>
</organism>
<comment type="subcellular location">
    <subcellularLocation>
        <location evidence="1">Nucleus</location>
    </subcellularLocation>
</comment>
<dbReference type="PANTHER" id="PTHR10997:SF29">
    <property type="entry name" value="ARM REPEAT SUPERFAMILY PROTEIN"/>
    <property type="match status" value="1"/>
</dbReference>
<gene>
    <name evidence="5" type="ORF">ZEAMMB73_Zm00001d019335</name>
</gene>
<dbReference type="InterPro" id="IPR016024">
    <property type="entry name" value="ARM-type_fold"/>
</dbReference>
<proteinExistence type="predicted"/>
<evidence type="ECO:0000256" key="1">
    <source>
        <dbReference type="ARBA" id="ARBA00004123"/>
    </source>
</evidence>